<reference evidence="14" key="3">
    <citation type="submission" date="2020-12" db="UniProtKB">
        <authorList>
            <consortium name="EnsemblPlants"/>
        </authorList>
    </citation>
    <scope>IDENTIFICATION</scope>
</reference>
<dbReference type="RefSeq" id="XP_024395111.1">
    <property type="nucleotide sequence ID" value="XM_024539343.2"/>
</dbReference>
<evidence type="ECO:0000313" key="13">
    <source>
        <dbReference type="EMBL" id="PNR40909.1"/>
    </source>
</evidence>
<dbReference type="RefSeq" id="XP_024395108.1">
    <property type="nucleotide sequence ID" value="XM_024539340.2"/>
</dbReference>
<feature type="transmembrane region" description="Helical" evidence="10">
    <location>
        <begin position="114"/>
        <end position="135"/>
    </location>
</feature>
<evidence type="ECO:0000256" key="3">
    <source>
        <dbReference type="ARBA" id="ARBA00009045"/>
    </source>
</evidence>
<dbReference type="EnsemblPlants" id="Pp3c14_10400V3.3">
    <property type="protein sequence ID" value="PAC:32960729.CDS.1"/>
    <property type="gene ID" value="Pp3c14_10400"/>
</dbReference>
<dbReference type="RefSeq" id="XP_024395109.1">
    <property type="nucleotide sequence ID" value="XM_024539341.2"/>
</dbReference>
<dbReference type="InterPro" id="IPR035952">
    <property type="entry name" value="Rhomboid-like_sf"/>
</dbReference>
<feature type="transmembrane region" description="Helical" evidence="10">
    <location>
        <begin position="224"/>
        <end position="242"/>
    </location>
</feature>
<dbReference type="RefSeq" id="XP_024395112.1">
    <property type="nucleotide sequence ID" value="XM_024539344.2"/>
</dbReference>
<feature type="transmembrane region" description="Helical" evidence="10">
    <location>
        <begin position="269"/>
        <end position="294"/>
    </location>
</feature>
<reference evidence="12 15" key="1">
    <citation type="journal article" date="2008" name="Science">
        <title>The Physcomitrella genome reveals evolutionary insights into the conquest of land by plants.</title>
        <authorList>
            <person name="Rensing S."/>
            <person name="Lang D."/>
            <person name="Zimmer A."/>
            <person name="Terry A."/>
            <person name="Salamov A."/>
            <person name="Shapiro H."/>
            <person name="Nishiyama T."/>
            <person name="Perroud P.-F."/>
            <person name="Lindquist E."/>
            <person name="Kamisugi Y."/>
            <person name="Tanahashi T."/>
            <person name="Sakakibara K."/>
            <person name="Fujita T."/>
            <person name="Oishi K."/>
            <person name="Shin-I T."/>
            <person name="Kuroki Y."/>
            <person name="Toyoda A."/>
            <person name="Suzuki Y."/>
            <person name="Hashimoto A."/>
            <person name="Yamaguchi K."/>
            <person name="Sugano A."/>
            <person name="Kohara Y."/>
            <person name="Fujiyama A."/>
            <person name="Anterola A."/>
            <person name="Aoki S."/>
            <person name="Ashton N."/>
            <person name="Barbazuk W.B."/>
            <person name="Barker E."/>
            <person name="Bennetzen J."/>
            <person name="Bezanilla M."/>
            <person name="Blankenship R."/>
            <person name="Cho S.H."/>
            <person name="Dutcher S."/>
            <person name="Estelle M."/>
            <person name="Fawcett J.A."/>
            <person name="Gundlach H."/>
            <person name="Hanada K."/>
            <person name="Heyl A."/>
            <person name="Hicks K.A."/>
            <person name="Hugh J."/>
            <person name="Lohr M."/>
            <person name="Mayer K."/>
            <person name="Melkozernov A."/>
            <person name="Murata T."/>
            <person name="Nelson D."/>
            <person name="Pils B."/>
            <person name="Prigge M."/>
            <person name="Reiss B."/>
            <person name="Renner T."/>
            <person name="Rombauts S."/>
            <person name="Rushton P."/>
            <person name="Sanderfoot A."/>
            <person name="Schween G."/>
            <person name="Shiu S.-H."/>
            <person name="Stueber K."/>
            <person name="Theodoulou F.L."/>
            <person name="Tu H."/>
            <person name="Van de Peer Y."/>
            <person name="Verrier P.J."/>
            <person name="Waters E."/>
            <person name="Wood A."/>
            <person name="Yang L."/>
            <person name="Cove D."/>
            <person name="Cuming A."/>
            <person name="Hasebe M."/>
            <person name="Lucas S."/>
            <person name="Mishler D.B."/>
            <person name="Reski R."/>
            <person name="Grigoriev I."/>
            <person name="Quatrano R.S."/>
            <person name="Boore J.L."/>
        </authorList>
    </citation>
    <scope>NUCLEOTIDE SEQUENCE [LARGE SCALE GENOMIC DNA]</scope>
    <source>
        <strain evidence="14 15">cv. Gransden 2004</strain>
    </source>
</reference>
<dbReference type="GO" id="GO:0004252">
    <property type="term" value="F:serine-type endopeptidase activity"/>
    <property type="evidence" value="ECO:0007669"/>
    <property type="project" value="InterPro"/>
</dbReference>
<proteinExistence type="inferred from homology"/>
<comment type="catalytic activity">
    <reaction evidence="1 10">
        <text>Cleaves type-1 transmembrane domains using a catalytic dyad composed of serine and histidine that are contributed by different transmembrane domains.</text>
        <dbReference type="EC" id="3.4.21.105"/>
    </reaction>
</comment>
<dbReference type="RefSeq" id="XP_073394963.1">
    <property type="nucleotide sequence ID" value="XM_073538862.1"/>
</dbReference>
<keyword evidence="9 10" id="KW-0472">Membrane</keyword>
<keyword evidence="7 10" id="KW-0720">Serine protease</keyword>
<gene>
    <name evidence="14" type="primary">LOC112291640</name>
    <name evidence="13" type="ORF">PHYPA_018312</name>
    <name evidence="12" type="ORF">PHYPADRAFT_228199</name>
</gene>
<dbReference type="OrthoDB" id="418595at2759"/>
<dbReference type="STRING" id="3218.A9U4D9"/>
<reference evidence="13 15" key="2">
    <citation type="journal article" date="2018" name="Plant J.">
        <title>The Physcomitrella patens chromosome-scale assembly reveals moss genome structure and evolution.</title>
        <authorList>
            <person name="Lang D."/>
            <person name="Ullrich K.K."/>
            <person name="Murat F."/>
            <person name="Fuchs J."/>
            <person name="Jenkins J."/>
            <person name="Haas F.B."/>
            <person name="Piednoel M."/>
            <person name="Gundlach H."/>
            <person name="Van Bel M."/>
            <person name="Meyberg R."/>
            <person name="Vives C."/>
            <person name="Morata J."/>
            <person name="Symeonidi A."/>
            <person name="Hiss M."/>
            <person name="Muchero W."/>
            <person name="Kamisugi Y."/>
            <person name="Saleh O."/>
            <person name="Blanc G."/>
            <person name="Decker E.L."/>
            <person name="van Gessel N."/>
            <person name="Grimwood J."/>
            <person name="Hayes R.D."/>
            <person name="Graham S.W."/>
            <person name="Gunter L.E."/>
            <person name="McDaniel S.F."/>
            <person name="Hoernstein S.N.W."/>
            <person name="Larsson A."/>
            <person name="Li F.W."/>
            <person name="Perroud P.F."/>
            <person name="Phillips J."/>
            <person name="Ranjan P."/>
            <person name="Rokshar D.S."/>
            <person name="Rothfels C.J."/>
            <person name="Schneider L."/>
            <person name="Shu S."/>
            <person name="Stevenson D.W."/>
            <person name="Thummler F."/>
            <person name="Tillich M."/>
            <person name="Villarreal Aguilar J.C."/>
            <person name="Widiez T."/>
            <person name="Wong G.K."/>
            <person name="Wymore A."/>
            <person name="Zhang Y."/>
            <person name="Zimmer A.D."/>
            <person name="Quatrano R.S."/>
            <person name="Mayer K.F.X."/>
            <person name="Goodstein D."/>
            <person name="Casacuberta J.M."/>
            <person name="Vandepoele K."/>
            <person name="Reski R."/>
            <person name="Cuming A.C."/>
            <person name="Tuskan G.A."/>
            <person name="Maumus F."/>
            <person name="Salse J."/>
            <person name="Schmutz J."/>
            <person name="Rensing S.A."/>
        </authorList>
    </citation>
    <scope>NUCLEOTIDE SEQUENCE [LARGE SCALE GENOMIC DNA]</scope>
    <source>
        <strain evidence="14 15">cv. Gransden 2004</strain>
    </source>
</reference>
<dbReference type="InterPro" id="IPR002610">
    <property type="entry name" value="Peptidase_S54_rhomboid-like"/>
</dbReference>
<dbReference type="FunFam" id="1.20.1540.10:FF:000019">
    <property type="entry name" value="RHOMBOID-like protein"/>
    <property type="match status" value="1"/>
</dbReference>
<dbReference type="GO" id="GO:0012505">
    <property type="term" value="C:endomembrane system"/>
    <property type="evidence" value="ECO:0007669"/>
    <property type="project" value="UniProtKB-ARBA"/>
</dbReference>
<dbReference type="MEROPS" id="S54.015"/>
<dbReference type="OMA" id="HFKKWVP"/>
<evidence type="ECO:0000256" key="1">
    <source>
        <dbReference type="ARBA" id="ARBA00000156"/>
    </source>
</evidence>
<name>A9U4D9_PHYPA</name>
<feature type="transmembrane region" description="Helical" evidence="10">
    <location>
        <begin position="176"/>
        <end position="194"/>
    </location>
</feature>
<dbReference type="eggNOG" id="KOG2289">
    <property type="taxonomic scope" value="Eukaryota"/>
</dbReference>
<dbReference type="EMBL" id="DS545383">
    <property type="protein sequence ID" value="EDQ49460.1"/>
    <property type="molecule type" value="Genomic_DNA"/>
</dbReference>
<protein>
    <recommendedName>
        <fullName evidence="10">RHOMBOID-like protein</fullName>
        <ecNumber evidence="10">3.4.21.105</ecNumber>
    </recommendedName>
</protein>
<comment type="subcellular location">
    <subcellularLocation>
        <location evidence="2 10">Membrane</location>
        <topology evidence="2 10">Multi-pass membrane protein</topology>
    </subcellularLocation>
</comment>
<evidence type="ECO:0000256" key="7">
    <source>
        <dbReference type="ARBA" id="ARBA00022825"/>
    </source>
</evidence>
<comment type="similarity">
    <text evidence="3 10">Belongs to the peptidase S54 family.</text>
</comment>
<evidence type="ECO:0000256" key="4">
    <source>
        <dbReference type="ARBA" id="ARBA00022670"/>
    </source>
</evidence>
<sequence>MSMEKSPPPHNGNYPSYYAPPRKHEKSHWPIFTLVAVVANIIVFIVVMYENNCPAKIGPGRTCVLGSSFKRMSFQPWSENPLLGPSSATLVKMGGLRTVLVVDQKEGWRLMSCVWLHAGVFHLLVNMIAVLVLGLPLEKTFGFIRVGVLYLASGLGGSLLSSLFNQNGVSVGASGALFGLLGGTISDVIINWSLYSNYCGVLLNLIILAAINLAIGLLPLVDNFAHIGGFLTGLLLGCVLLMKTQHGYVPRRDLLDPNMERPVKNRFNAFQIILFIISALVLIAGFIGGFVALYNRVDAHKKCSWCHYLNCVPSSHWTCDS</sequence>
<dbReference type="GO" id="GO:0016020">
    <property type="term" value="C:membrane"/>
    <property type="evidence" value="ECO:0007669"/>
    <property type="project" value="UniProtKB-SubCell"/>
</dbReference>
<evidence type="ECO:0000256" key="10">
    <source>
        <dbReference type="RuleBase" id="RU362115"/>
    </source>
</evidence>
<feature type="transmembrane region" description="Helical" evidence="10">
    <location>
        <begin position="142"/>
        <end position="164"/>
    </location>
</feature>
<dbReference type="GeneID" id="112291640"/>
<evidence type="ECO:0000256" key="9">
    <source>
        <dbReference type="ARBA" id="ARBA00023136"/>
    </source>
</evidence>
<dbReference type="Pfam" id="PF01694">
    <property type="entry name" value="Rhomboid"/>
    <property type="match status" value="1"/>
</dbReference>
<dbReference type="PANTHER" id="PTHR22936:SF69">
    <property type="entry name" value="RHOMBOID-LIKE PROTEIN"/>
    <property type="match status" value="1"/>
</dbReference>
<evidence type="ECO:0000313" key="15">
    <source>
        <dbReference type="Proteomes" id="UP000006727"/>
    </source>
</evidence>
<dbReference type="EMBL" id="ABEU02000014">
    <property type="protein sequence ID" value="PNR40909.1"/>
    <property type="molecule type" value="Genomic_DNA"/>
</dbReference>
<evidence type="ECO:0000256" key="5">
    <source>
        <dbReference type="ARBA" id="ARBA00022692"/>
    </source>
</evidence>
<dbReference type="Gene3D" id="1.20.1540.10">
    <property type="entry name" value="Rhomboid-like"/>
    <property type="match status" value="1"/>
</dbReference>
<dbReference type="Gramene" id="Pp3c14_10400V3.1">
    <property type="protein sequence ID" value="PAC:32960727.CDS.1"/>
    <property type="gene ID" value="Pp3c14_10400"/>
</dbReference>
<dbReference type="HOGENOM" id="CLU_011531_0_0_1"/>
<dbReference type="RefSeq" id="XP_024395107.1">
    <property type="nucleotide sequence ID" value="XM_024539339.2"/>
</dbReference>
<dbReference type="GO" id="GO:0006508">
    <property type="term" value="P:proteolysis"/>
    <property type="evidence" value="ECO:0007669"/>
    <property type="project" value="UniProtKB-KW"/>
</dbReference>
<evidence type="ECO:0000256" key="6">
    <source>
        <dbReference type="ARBA" id="ARBA00022801"/>
    </source>
</evidence>
<dbReference type="PaxDb" id="3218-PP1S509_5V6.1"/>
<evidence type="ECO:0000256" key="8">
    <source>
        <dbReference type="ARBA" id="ARBA00022989"/>
    </source>
</evidence>
<dbReference type="RefSeq" id="XP_073394962.1">
    <property type="nucleotide sequence ID" value="XM_073538861.1"/>
</dbReference>
<comment type="function">
    <text evidence="10">Serine protease involved in intramembrane proteolysis.</text>
</comment>
<keyword evidence="8 10" id="KW-1133">Transmembrane helix</keyword>
<accession>A9U4D9</accession>
<feature type="transmembrane region" description="Helical" evidence="10">
    <location>
        <begin position="201"/>
        <end position="218"/>
    </location>
</feature>
<evidence type="ECO:0000259" key="11">
    <source>
        <dbReference type="Pfam" id="PF01694"/>
    </source>
</evidence>
<keyword evidence="6 10" id="KW-0378">Hydrolase</keyword>
<dbReference type="SUPFAM" id="SSF144091">
    <property type="entry name" value="Rhomboid-like"/>
    <property type="match status" value="1"/>
</dbReference>
<keyword evidence="4 10" id="KW-0645">Protease</keyword>
<dbReference type="Gramene" id="Pp3c14_10400V3.2">
    <property type="protein sequence ID" value="PAC:32960728.CDS.1"/>
    <property type="gene ID" value="Pp3c14_10400"/>
</dbReference>
<keyword evidence="5 10" id="KW-0812">Transmembrane</keyword>
<organism>
    <name type="scientific">Physcomitrium patens</name>
    <name type="common">Spreading-leaved earth moss</name>
    <name type="synonym">Physcomitrella patens</name>
    <dbReference type="NCBI Taxonomy" id="3218"/>
    <lineage>
        <taxon>Eukaryota</taxon>
        <taxon>Viridiplantae</taxon>
        <taxon>Streptophyta</taxon>
        <taxon>Embryophyta</taxon>
        <taxon>Bryophyta</taxon>
        <taxon>Bryophytina</taxon>
        <taxon>Bryopsida</taxon>
        <taxon>Funariidae</taxon>
        <taxon>Funariales</taxon>
        <taxon>Funariaceae</taxon>
        <taxon>Physcomitrium</taxon>
    </lineage>
</organism>
<dbReference type="InterPro" id="IPR022764">
    <property type="entry name" value="Peptidase_S54_rhomboid_dom"/>
</dbReference>
<evidence type="ECO:0000313" key="12">
    <source>
        <dbReference type="EMBL" id="EDQ49460.1"/>
    </source>
</evidence>
<dbReference type="GO" id="GO:0005737">
    <property type="term" value="C:cytoplasm"/>
    <property type="evidence" value="ECO:0007669"/>
    <property type="project" value="UniProtKB-ARBA"/>
</dbReference>
<dbReference type="Proteomes" id="UP000006727">
    <property type="component" value="Chromosome 14"/>
</dbReference>
<dbReference type="EnsemblPlants" id="Pp3c14_10400V3.1">
    <property type="protein sequence ID" value="PAC:32960727.CDS.1"/>
    <property type="gene ID" value="Pp3c14_10400"/>
</dbReference>
<dbReference type="EnsemblPlants" id="Pp3c14_10400V3.2">
    <property type="protein sequence ID" value="PAC:32960728.CDS.1"/>
    <property type="gene ID" value="Pp3c14_10400"/>
</dbReference>
<keyword evidence="15" id="KW-1185">Reference proteome</keyword>
<dbReference type="PANTHER" id="PTHR22936">
    <property type="entry name" value="RHOMBOID-RELATED"/>
    <property type="match status" value="1"/>
</dbReference>
<dbReference type="AlphaFoldDB" id="A9U4D9"/>
<dbReference type="Gramene" id="Pp3c14_10400V3.3">
    <property type="protein sequence ID" value="PAC:32960729.CDS.1"/>
    <property type="gene ID" value="Pp3c14_10400"/>
</dbReference>
<feature type="transmembrane region" description="Helical" evidence="10">
    <location>
        <begin position="29"/>
        <end position="49"/>
    </location>
</feature>
<dbReference type="EC" id="3.4.21.105" evidence="10"/>
<evidence type="ECO:0000313" key="14">
    <source>
        <dbReference type="EnsemblPlants" id="PAC:32960727.CDS.1"/>
    </source>
</evidence>
<evidence type="ECO:0000256" key="2">
    <source>
        <dbReference type="ARBA" id="ARBA00004141"/>
    </source>
</evidence>
<feature type="domain" description="Peptidase S54 rhomboid" evidence="11">
    <location>
        <begin position="105"/>
        <end position="242"/>
    </location>
</feature>